<organism evidence="2 3">
    <name type="scientific">Pleurodeles waltl</name>
    <name type="common">Iberian ribbed newt</name>
    <dbReference type="NCBI Taxonomy" id="8319"/>
    <lineage>
        <taxon>Eukaryota</taxon>
        <taxon>Metazoa</taxon>
        <taxon>Chordata</taxon>
        <taxon>Craniata</taxon>
        <taxon>Vertebrata</taxon>
        <taxon>Euteleostomi</taxon>
        <taxon>Amphibia</taxon>
        <taxon>Batrachia</taxon>
        <taxon>Caudata</taxon>
        <taxon>Salamandroidea</taxon>
        <taxon>Salamandridae</taxon>
        <taxon>Pleurodelinae</taxon>
        <taxon>Pleurodeles</taxon>
    </lineage>
</organism>
<name>A0AAV7TQH1_PLEWA</name>
<evidence type="ECO:0000256" key="1">
    <source>
        <dbReference type="SAM" id="MobiDB-lite"/>
    </source>
</evidence>
<protein>
    <submittedName>
        <fullName evidence="2">Uncharacterized protein</fullName>
    </submittedName>
</protein>
<sequence length="101" mass="10982">MISTIAGAASAQAEVAHGPIKRSLPRRQEQRADCGQEAAHRLLPVGRLRFANRLLQGYRHEDCSPPAIYLKSQMRLTCPGPAAEESSADVSTQRDALTLTD</sequence>
<comment type="caution">
    <text evidence="2">The sequence shown here is derived from an EMBL/GenBank/DDBJ whole genome shotgun (WGS) entry which is preliminary data.</text>
</comment>
<feature type="region of interest" description="Disordered" evidence="1">
    <location>
        <begin position="80"/>
        <end position="101"/>
    </location>
</feature>
<feature type="region of interest" description="Disordered" evidence="1">
    <location>
        <begin position="1"/>
        <end position="35"/>
    </location>
</feature>
<dbReference type="AlphaFoldDB" id="A0AAV7TQH1"/>
<feature type="compositionally biased region" description="Polar residues" evidence="1">
    <location>
        <begin position="88"/>
        <end position="101"/>
    </location>
</feature>
<keyword evidence="3" id="KW-1185">Reference proteome</keyword>
<gene>
    <name evidence="2" type="ORF">NDU88_003381</name>
</gene>
<feature type="compositionally biased region" description="Basic and acidic residues" evidence="1">
    <location>
        <begin position="26"/>
        <end position="35"/>
    </location>
</feature>
<dbReference type="Proteomes" id="UP001066276">
    <property type="component" value="Chromosome 3_2"/>
</dbReference>
<evidence type="ECO:0000313" key="3">
    <source>
        <dbReference type="Proteomes" id="UP001066276"/>
    </source>
</evidence>
<proteinExistence type="predicted"/>
<dbReference type="EMBL" id="JANPWB010000006">
    <property type="protein sequence ID" value="KAJ1178134.1"/>
    <property type="molecule type" value="Genomic_DNA"/>
</dbReference>
<evidence type="ECO:0000313" key="2">
    <source>
        <dbReference type="EMBL" id="KAJ1178134.1"/>
    </source>
</evidence>
<accession>A0AAV7TQH1</accession>
<reference evidence="2" key="1">
    <citation type="journal article" date="2022" name="bioRxiv">
        <title>Sequencing and chromosome-scale assembly of the giantPleurodeles waltlgenome.</title>
        <authorList>
            <person name="Brown T."/>
            <person name="Elewa A."/>
            <person name="Iarovenko S."/>
            <person name="Subramanian E."/>
            <person name="Araus A.J."/>
            <person name="Petzold A."/>
            <person name="Susuki M."/>
            <person name="Suzuki K.-i.T."/>
            <person name="Hayashi T."/>
            <person name="Toyoda A."/>
            <person name="Oliveira C."/>
            <person name="Osipova E."/>
            <person name="Leigh N.D."/>
            <person name="Simon A."/>
            <person name="Yun M.H."/>
        </authorList>
    </citation>
    <scope>NUCLEOTIDE SEQUENCE</scope>
    <source>
        <strain evidence="2">20211129_DDA</strain>
        <tissue evidence="2">Liver</tissue>
    </source>
</reference>